<protein>
    <submittedName>
        <fullName evidence="1">Uncharacterized protein</fullName>
    </submittedName>
</protein>
<dbReference type="Proteomes" id="UP000509510">
    <property type="component" value="Chromosome III"/>
</dbReference>
<name>A0A7H8R0G4_TALRU</name>
<gene>
    <name evidence="1" type="ORF">TRUGW13939_06650</name>
</gene>
<dbReference type="EMBL" id="CP055900">
    <property type="protein sequence ID" value="QKX59516.1"/>
    <property type="molecule type" value="Genomic_DNA"/>
</dbReference>
<dbReference type="OrthoDB" id="5325862at2759"/>
<evidence type="ECO:0000313" key="1">
    <source>
        <dbReference type="EMBL" id="QKX59516.1"/>
    </source>
</evidence>
<dbReference type="AlphaFoldDB" id="A0A7H8R0G4"/>
<dbReference type="GeneID" id="55994145"/>
<proteinExistence type="predicted"/>
<dbReference type="RefSeq" id="XP_035345694.1">
    <property type="nucleotide sequence ID" value="XM_035489801.1"/>
</dbReference>
<accession>A0A7H8R0G4</accession>
<organism evidence="1 2">
    <name type="scientific">Talaromyces rugulosus</name>
    <name type="common">Penicillium rugulosum</name>
    <dbReference type="NCBI Taxonomy" id="121627"/>
    <lineage>
        <taxon>Eukaryota</taxon>
        <taxon>Fungi</taxon>
        <taxon>Dikarya</taxon>
        <taxon>Ascomycota</taxon>
        <taxon>Pezizomycotina</taxon>
        <taxon>Eurotiomycetes</taxon>
        <taxon>Eurotiomycetidae</taxon>
        <taxon>Eurotiales</taxon>
        <taxon>Trichocomaceae</taxon>
        <taxon>Talaromyces</taxon>
        <taxon>Talaromyces sect. Islandici</taxon>
    </lineage>
</organism>
<sequence>MDTNDYPLYPPPSYPAISDYRNSIKSMHTHESASLYSDSSSEATTLASIGRDFQTTFRPGRSLHIDARGIGPFRMPIPIPVPDSRMEIPIFDRTNEDRLVYVSSRSKLHSGDAILLDALTGKELVATKYFFGPGKDPILHIPAGRTCEKNMSAVSDYKIQLSSKWTSRTMSFAVPASYKATESRYQWAYGSRRDLDTGRKISLITLCQQSENDTDPSGKIIAEFVRSTATRSTGSSRATAGNGGLLVIGRDAREYVAEEVVVATCLVMLKRETDRRRVFQMAVVV</sequence>
<dbReference type="KEGG" id="trg:TRUGW13939_06650"/>
<reference evidence="2" key="1">
    <citation type="submission" date="2020-06" db="EMBL/GenBank/DDBJ databases">
        <title>A chromosome-scale genome assembly of Talaromyces rugulosus W13939.</title>
        <authorList>
            <person name="Wang B."/>
            <person name="Guo L."/>
            <person name="Ye K."/>
            <person name="Wang L."/>
        </authorList>
    </citation>
    <scope>NUCLEOTIDE SEQUENCE [LARGE SCALE GENOMIC DNA]</scope>
    <source>
        <strain evidence="2">W13939</strain>
    </source>
</reference>
<evidence type="ECO:0000313" key="2">
    <source>
        <dbReference type="Proteomes" id="UP000509510"/>
    </source>
</evidence>
<keyword evidence="2" id="KW-1185">Reference proteome</keyword>